<dbReference type="Proteomes" id="UP000593737">
    <property type="component" value="Chromosome"/>
</dbReference>
<proteinExistence type="predicted"/>
<evidence type="ECO:0000313" key="2">
    <source>
        <dbReference type="Proteomes" id="UP000593737"/>
    </source>
</evidence>
<dbReference type="EMBL" id="CP047423">
    <property type="protein sequence ID" value="QPD03321.1"/>
    <property type="molecule type" value="Genomic_DNA"/>
</dbReference>
<organism evidence="1 2">
    <name type="scientific">Candidatus Nitrospira kreftii</name>
    <dbReference type="NCBI Taxonomy" id="2652173"/>
    <lineage>
        <taxon>Bacteria</taxon>
        <taxon>Pseudomonadati</taxon>
        <taxon>Nitrospirota</taxon>
        <taxon>Nitrospiria</taxon>
        <taxon>Nitrospirales</taxon>
        <taxon>Nitrospiraceae</taxon>
        <taxon>Nitrospira</taxon>
    </lineage>
</organism>
<dbReference type="AlphaFoldDB" id="A0A7S8FCS5"/>
<reference evidence="1 2" key="1">
    <citation type="journal article" date="2020" name="ISME J.">
        <title>Enrichment and physiological characterization of a novel comammox Nitrospira indicates ammonium inhibition of complete nitrification.</title>
        <authorList>
            <person name="Sakoula D."/>
            <person name="Koch H."/>
            <person name="Frank J."/>
            <person name="Jetten M.S.M."/>
            <person name="van Kessel M.A.H.J."/>
            <person name="Lucker S."/>
        </authorList>
    </citation>
    <scope>NUCLEOTIDE SEQUENCE [LARGE SCALE GENOMIC DNA]</scope>
    <source>
        <strain evidence="1">Comreactor17</strain>
    </source>
</reference>
<dbReference type="KEGG" id="nkf:Nkreftii_001095"/>
<protein>
    <submittedName>
        <fullName evidence="1">Uncharacterized protein</fullName>
    </submittedName>
</protein>
<gene>
    <name evidence="1" type="ORF">Nkreftii_001095</name>
</gene>
<accession>A0A7S8FCS5</accession>
<name>A0A7S8FCS5_9BACT</name>
<sequence length="66" mass="7349">MRLVSTGYIVAPPFKDLVLQIDRGVLTLQVGERSFPNKIHFAFGIGNAAINQEFDKVLHLTPQIRG</sequence>
<evidence type="ECO:0000313" key="1">
    <source>
        <dbReference type="EMBL" id="QPD03321.1"/>
    </source>
</evidence>